<reference evidence="1 2" key="1">
    <citation type="submission" date="2016-08" db="EMBL/GenBank/DDBJ databases">
        <authorList>
            <person name="Loux V."/>
            <person name="Rue O."/>
        </authorList>
    </citation>
    <scope>NUCLEOTIDE SEQUENCE [LARGE SCALE GENOMIC DNA]</scope>
    <source>
        <strain evidence="1 2">AFSSA_08CEB44bac</strain>
    </source>
</reference>
<dbReference type="AlphaFoldDB" id="A0AAX2CGX5"/>
<dbReference type="RefSeq" id="WP_041809739.1">
    <property type="nucleotide sequence ID" value="NZ_CP024096.1"/>
</dbReference>
<accession>A0AAX2CGX5</accession>
<comment type="caution">
    <text evidence="1">The sequence shown here is derived from an EMBL/GenBank/DDBJ whole genome shotgun (WGS) entry which is preliminary data.</text>
</comment>
<protein>
    <submittedName>
        <fullName evidence="1">Uncharacterized protein</fullName>
    </submittedName>
</protein>
<dbReference type="EMBL" id="FMIK01000024">
    <property type="protein sequence ID" value="SCL92772.1"/>
    <property type="molecule type" value="Genomic_DNA"/>
</dbReference>
<evidence type="ECO:0000313" key="1">
    <source>
        <dbReference type="EMBL" id="SCL92772.1"/>
    </source>
</evidence>
<name>A0AAX2CGX5_9BACI</name>
<organism evidence="1 2">
    <name type="scientific">Bacillus cytotoxicus</name>
    <dbReference type="NCBI Taxonomy" id="580165"/>
    <lineage>
        <taxon>Bacteria</taxon>
        <taxon>Bacillati</taxon>
        <taxon>Bacillota</taxon>
        <taxon>Bacilli</taxon>
        <taxon>Bacillales</taxon>
        <taxon>Bacillaceae</taxon>
        <taxon>Bacillus</taxon>
        <taxon>Bacillus cereus group</taxon>
    </lineage>
</organism>
<proteinExistence type="predicted"/>
<sequence>MACINKNCFDICLETRTNPNGGVELVVKCNDDCSSDFNVLPFQACFDTTLNNDFTYSTELVALIKR</sequence>
<dbReference type="GeneID" id="33897183"/>
<dbReference type="Proteomes" id="UP000242164">
    <property type="component" value="Unassembled WGS sequence"/>
</dbReference>
<gene>
    <name evidence="1" type="ORF">BCB44BAC_02119</name>
</gene>
<evidence type="ECO:0000313" key="2">
    <source>
        <dbReference type="Proteomes" id="UP000242164"/>
    </source>
</evidence>